<keyword evidence="2" id="KW-0614">Plasmid</keyword>
<sequence length="362" mass="40013">MAKKYLFKKNGRSVDIDWESMNKIQKRKKMKRWGSLVGVVALLSTTVFANYYLTDGTYVAWNSEDSVRIIDQNGNEKIVAAEKNDQGRLVPKTGLTDEQVKETNYLPDQELGKNNGKGNNQTGNTVPIFIDGKFTGEFGNIWDDDNYGGYTQTKEGWVQDKYGKKVKYEWNGDSVNVVTGKNSGGNNGDSSTPGDNENNGGGNSGDTNNGENNGGGIIPPIDPPPPPPRYEIDSVELYHNNAWEVARNRHNRSKGEFYAGEPILVKVRGENIASASASFNFGNPNQDMPKMMLAGSDRRPTFNKTVSLSGSGYSSSGQGWERHWAMIPDGKYPVTITVKYTNGRSESRTQDVIIHNSVIDNF</sequence>
<name>A0A2L1UKE3_9BACL</name>
<organism evidence="2 3">
    <name type="scientific">Paenibacillus larvae subsp. larvae</name>
    <dbReference type="NCBI Taxonomy" id="147375"/>
    <lineage>
        <taxon>Bacteria</taxon>
        <taxon>Bacillati</taxon>
        <taxon>Bacillota</taxon>
        <taxon>Bacilli</taxon>
        <taxon>Bacillales</taxon>
        <taxon>Paenibacillaceae</taxon>
        <taxon>Paenibacillus</taxon>
    </lineage>
</organism>
<evidence type="ECO:0000313" key="2">
    <source>
        <dbReference type="EMBL" id="AVF29016.1"/>
    </source>
</evidence>
<dbReference type="Proteomes" id="UP000239833">
    <property type="component" value="Plasmid unnamed3"/>
</dbReference>
<dbReference type="EMBL" id="CP019658">
    <property type="protein sequence ID" value="AVF29016.1"/>
    <property type="molecule type" value="Genomic_DNA"/>
</dbReference>
<proteinExistence type="predicted"/>
<feature type="compositionally biased region" description="Low complexity" evidence="1">
    <location>
        <begin position="188"/>
        <end position="198"/>
    </location>
</feature>
<feature type="region of interest" description="Disordered" evidence="1">
    <location>
        <begin position="177"/>
        <end position="232"/>
    </location>
</feature>
<evidence type="ECO:0000313" key="3">
    <source>
        <dbReference type="Proteomes" id="UP000239833"/>
    </source>
</evidence>
<protein>
    <submittedName>
        <fullName evidence="2">Uncharacterized protein</fullName>
    </submittedName>
</protein>
<gene>
    <name evidence="2" type="ORF">ERICIII_05017</name>
</gene>
<dbReference type="RefSeq" id="WP_079940856.1">
    <property type="nucleotide sequence ID" value="NZ_CP019658.1"/>
</dbReference>
<geneLocation type="plasmid" evidence="2">
    <name>unnamed3</name>
</geneLocation>
<dbReference type="GeneID" id="64221167"/>
<reference evidence="3" key="1">
    <citation type="submission" date="2017-02" db="EMBL/GenBank/DDBJ databases">
        <title>Delineation of Paenibacillus larvae strains originating from foulbrood outbreaks.</title>
        <authorList>
            <person name="Beims H."/>
            <person name="Bunk B."/>
            <person name="Sproeer C."/>
            <person name="Mohr K.I."/>
            <person name="Pradella S."/>
            <person name="Guenther G."/>
            <person name="Rohde M."/>
            <person name="von der Ohe W."/>
            <person name="Steinert M."/>
        </authorList>
    </citation>
    <scope>NUCLEOTIDE SEQUENCE [LARGE SCALE GENOMIC DNA]</scope>
    <source>
        <strain evidence="3">Eric_III</strain>
        <plasmid evidence="3">Plasmid unnamed3</plasmid>
    </source>
</reference>
<feature type="compositionally biased region" description="Pro residues" evidence="1">
    <location>
        <begin position="220"/>
        <end position="229"/>
    </location>
</feature>
<evidence type="ECO:0000256" key="1">
    <source>
        <dbReference type="SAM" id="MobiDB-lite"/>
    </source>
</evidence>
<dbReference type="AlphaFoldDB" id="A0A2L1UKE3"/>
<accession>A0A2L1UKE3</accession>